<reference evidence="1 2" key="1">
    <citation type="journal article" date="2009" name="Nature">
        <title>The Sorghum bicolor genome and the diversification of grasses.</title>
        <authorList>
            <person name="Paterson A.H."/>
            <person name="Bowers J.E."/>
            <person name="Bruggmann R."/>
            <person name="Dubchak I."/>
            <person name="Grimwood J."/>
            <person name="Gundlach H."/>
            <person name="Haberer G."/>
            <person name="Hellsten U."/>
            <person name="Mitros T."/>
            <person name="Poliakov A."/>
            <person name="Schmutz J."/>
            <person name="Spannagl M."/>
            <person name="Tang H."/>
            <person name="Wang X."/>
            <person name="Wicker T."/>
            <person name="Bharti A.K."/>
            <person name="Chapman J."/>
            <person name="Feltus F.A."/>
            <person name="Gowik U."/>
            <person name="Grigoriev I.V."/>
            <person name="Lyons E."/>
            <person name="Maher C.A."/>
            <person name="Martis M."/>
            <person name="Narechania A."/>
            <person name="Otillar R.P."/>
            <person name="Penning B.W."/>
            <person name="Salamov A.A."/>
            <person name="Wang Y."/>
            <person name="Zhang L."/>
            <person name="Carpita N.C."/>
            <person name="Freeling M."/>
            <person name="Gingle A.R."/>
            <person name="Hash C.T."/>
            <person name="Keller B."/>
            <person name="Klein P."/>
            <person name="Kresovich S."/>
            <person name="McCann M.C."/>
            <person name="Ming R."/>
            <person name="Peterson D.G."/>
            <person name="Mehboob-ur-Rahman"/>
            <person name="Ware D."/>
            <person name="Westhoff P."/>
            <person name="Mayer K.F."/>
            <person name="Messing J."/>
            <person name="Rokhsar D.S."/>
        </authorList>
    </citation>
    <scope>NUCLEOTIDE SEQUENCE [LARGE SCALE GENOMIC DNA]</scope>
    <source>
        <strain evidence="2">cv. BTx623</strain>
    </source>
</reference>
<gene>
    <name evidence="1" type="ORF">SORBI_3004G303550</name>
</gene>
<dbReference type="Gramene" id="OQU85767">
    <property type="protein sequence ID" value="OQU85767"/>
    <property type="gene ID" value="SORBI_3004G303550"/>
</dbReference>
<protein>
    <submittedName>
        <fullName evidence="1">Uncharacterized protein</fullName>
    </submittedName>
</protein>
<organism evidence="1 2">
    <name type="scientific">Sorghum bicolor</name>
    <name type="common">Sorghum</name>
    <name type="synonym">Sorghum vulgare</name>
    <dbReference type="NCBI Taxonomy" id="4558"/>
    <lineage>
        <taxon>Eukaryota</taxon>
        <taxon>Viridiplantae</taxon>
        <taxon>Streptophyta</taxon>
        <taxon>Embryophyta</taxon>
        <taxon>Tracheophyta</taxon>
        <taxon>Spermatophyta</taxon>
        <taxon>Magnoliopsida</taxon>
        <taxon>Liliopsida</taxon>
        <taxon>Poales</taxon>
        <taxon>Poaceae</taxon>
        <taxon>PACMAD clade</taxon>
        <taxon>Panicoideae</taxon>
        <taxon>Andropogonodae</taxon>
        <taxon>Andropogoneae</taxon>
        <taxon>Sorghinae</taxon>
        <taxon>Sorghum</taxon>
    </lineage>
</organism>
<proteinExistence type="predicted"/>
<sequence length="44" mass="5122">MVNQNLKVRRQCKQAKKLYELAIRLEFGFLEVAPPDLLVAKGRH</sequence>
<dbReference type="AlphaFoldDB" id="A0A1Z5RQ24"/>
<dbReference type="InParanoid" id="A0A1Z5RQ24"/>
<reference evidence="2" key="2">
    <citation type="journal article" date="2018" name="Plant J.">
        <title>The Sorghum bicolor reference genome: improved assembly, gene annotations, a transcriptome atlas, and signatures of genome organization.</title>
        <authorList>
            <person name="McCormick R.F."/>
            <person name="Truong S.K."/>
            <person name="Sreedasyam A."/>
            <person name="Jenkins J."/>
            <person name="Shu S."/>
            <person name="Sims D."/>
            <person name="Kennedy M."/>
            <person name="Amirebrahimi M."/>
            <person name="Weers B.D."/>
            <person name="McKinley B."/>
            <person name="Mattison A."/>
            <person name="Morishige D.T."/>
            <person name="Grimwood J."/>
            <person name="Schmutz J."/>
            <person name="Mullet J.E."/>
        </authorList>
    </citation>
    <scope>NUCLEOTIDE SEQUENCE [LARGE SCALE GENOMIC DNA]</scope>
    <source>
        <strain evidence="2">cv. BTx623</strain>
    </source>
</reference>
<evidence type="ECO:0000313" key="1">
    <source>
        <dbReference type="EMBL" id="OQU85767.1"/>
    </source>
</evidence>
<evidence type="ECO:0000313" key="2">
    <source>
        <dbReference type="Proteomes" id="UP000000768"/>
    </source>
</evidence>
<name>A0A1Z5RQ24_SORBI</name>
<dbReference type="EMBL" id="CM000763">
    <property type="protein sequence ID" value="OQU85767.1"/>
    <property type="molecule type" value="Genomic_DNA"/>
</dbReference>
<dbReference type="Proteomes" id="UP000000768">
    <property type="component" value="Chromosome 4"/>
</dbReference>
<accession>A0A1Z5RQ24</accession>
<keyword evidence="2" id="KW-1185">Reference proteome</keyword>